<evidence type="ECO:0000256" key="7">
    <source>
        <dbReference type="ARBA" id="ARBA00022927"/>
    </source>
</evidence>
<dbReference type="InterPro" id="IPR036322">
    <property type="entry name" value="WD40_repeat_dom_sf"/>
</dbReference>
<reference evidence="13 14" key="1">
    <citation type="submission" date="2024-06" db="EMBL/GenBank/DDBJ databases">
        <title>Complete genome of Phlyctema vagabunda strain 19-DSS-EL-015.</title>
        <authorList>
            <person name="Fiorenzani C."/>
        </authorList>
    </citation>
    <scope>NUCLEOTIDE SEQUENCE [LARGE SCALE GENOMIC DNA]</scope>
    <source>
        <strain evidence="13 14">19-DSS-EL-015</strain>
    </source>
</reference>
<evidence type="ECO:0000313" key="13">
    <source>
        <dbReference type="EMBL" id="KAL3428403.1"/>
    </source>
</evidence>
<keyword evidence="14" id="KW-1185">Reference proteome</keyword>
<keyword evidence="4 11" id="KW-0853">WD repeat</keyword>
<dbReference type="PANTHER" id="PTHR11024:SF3">
    <property type="entry name" value="NUCLEOPORIN SEH1"/>
    <property type="match status" value="1"/>
</dbReference>
<keyword evidence="10" id="KW-0539">Nucleus</keyword>
<feature type="repeat" description="WD" evidence="11">
    <location>
        <begin position="24"/>
        <end position="56"/>
    </location>
</feature>
<comment type="caution">
    <text evidence="13">The sequence shown here is derived from an EMBL/GenBank/DDBJ whole genome shotgun (WGS) entry which is preliminary data.</text>
</comment>
<name>A0ABR4PYJ6_9HELO</name>
<evidence type="ECO:0000313" key="14">
    <source>
        <dbReference type="Proteomes" id="UP001629113"/>
    </source>
</evidence>
<evidence type="ECO:0000256" key="12">
    <source>
        <dbReference type="SAM" id="MobiDB-lite"/>
    </source>
</evidence>
<dbReference type="PROSITE" id="PS50294">
    <property type="entry name" value="WD_REPEATS_REGION"/>
    <property type="match status" value="1"/>
</dbReference>
<dbReference type="Proteomes" id="UP001629113">
    <property type="component" value="Unassembled WGS sequence"/>
</dbReference>
<dbReference type="PANTHER" id="PTHR11024">
    <property type="entry name" value="NUCLEAR PORE COMPLEX PROTEIN SEC13 / SEH1 FAMILY MEMBER"/>
    <property type="match status" value="1"/>
</dbReference>
<dbReference type="PROSITE" id="PS50082">
    <property type="entry name" value="WD_REPEATS_2"/>
    <property type="match status" value="2"/>
</dbReference>
<evidence type="ECO:0000256" key="9">
    <source>
        <dbReference type="ARBA" id="ARBA00023132"/>
    </source>
</evidence>
<dbReference type="SUPFAM" id="SSF50978">
    <property type="entry name" value="WD40 repeat-like"/>
    <property type="match status" value="1"/>
</dbReference>
<dbReference type="SMART" id="SM00320">
    <property type="entry name" value="WD40"/>
    <property type="match status" value="4"/>
</dbReference>
<dbReference type="InterPro" id="IPR001680">
    <property type="entry name" value="WD40_rpt"/>
</dbReference>
<evidence type="ECO:0000256" key="10">
    <source>
        <dbReference type="ARBA" id="ARBA00023242"/>
    </source>
</evidence>
<evidence type="ECO:0000256" key="11">
    <source>
        <dbReference type="PROSITE-ProRule" id="PRU00221"/>
    </source>
</evidence>
<evidence type="ECO:0000256" key="2">
    <source>
        <dbReference type="ARBA" id="ARBA00010102"/>
    </source>
</evidence>
<evidence type="ECO:0000256" key="3">
    <source>
        <dbReference type="ARBA" id="ARBA00022448"/>
    </source>
</evidence>
<keyword evidence="8" id="KW-0811">Translocation</keyword>
<accession>A0ABR4PYJ6</accession>
<proteinExistence type="inferred from homology"/>
<evidence type="ECO:0000256" key="1">
    <source>
        <dbReference type="ARBA" id="ARBA00004567"/>
    </source>
</evidence>
<dbReference type="InterPro" id="IPR037363">
    <property type="entry name" value="Sec13/Seh1_fam"/>
</dbReference>
<comment type="subcellular location">
    <subcellularLocation>
        <location evidence="1">Nucleus</location>
        <location evidence="1">Nuclear pore complex</location>
    </subcellularLocation>
</comment>
<comment type="similarity">
    <text evidence="2">Belongs to the WD repeat SEC13 family.</text>
</comment>
<keyword evidence="5" id="KW-0677">Repeat</keyword>
<evidence type="ECO:0000256" key="8">
    <source>
        <dbReference type="ARBA" id="ARBA00023010"/>
    </source>
</evidence>
<feature type="repeat" description="WD" evidence="11">
    <location>
        <begin position="369"/>
        <end position="400"/>
    </location>
</feature>
<keyword evidence="6" id="KW-0509">mRNA transport</keyword>
<feature type="compositionally biased region" description="Low complexity" evidence="12">
    <location>
        <begin position="292"/>
        <end position="324"/>
    </location>
</feature>
<evidence type="ECO:0000256" key="6">
    <source>
        <dbReference type="ARBA" id="ARBA00022816"/>
    </source>
</evidence>
<gene>
    <name evidence="13" type="ORF">PVAG01_01912</name>
</gene>
<organism evidence="13 14">
    <name type="scientific">Phlyctema vagabunda</name>
    <dbReference type="NCBI Taxonomy" id="108571"/>
    <lineage>
        <taxon>Eukaryota</taxon>
        <taxon>Fungi</taxon>
        <taxon>Dikarya</taxon>
        <taxon>Ascomycota</taxon>
        <taxon>Pezizomycotina</taxon>
        <taxon>Leotiomycetes</taxon>
        <taxon>Helotiales</taxon>
        <taxon>Dermateaceae</taxon>
        <taxon>Phlyctema</taxon>
    </lineage>
</organism>
<evidence type="ECO:0000256" key="5">
    <source>
        <dbReference type="ARBA" id="ARBA00022737"/>
    </source>
</evidence>
<dbReference type="Gene3D" id="2.130.10.10">
    <property type="entry name" value="YVTN repeat-like/Quinoprotein amine dehydrogenase"/>
    <property type="match status" value="1"/>
</dbReference>
<protein>
    <submittedName>
        <fullName evidence="13">Nuclear pore protein</fullName>
    </submittedName>
</protein>
<feature type="region of interest" description="Disordered" evidence="12">
    <location>
        <begin position="292"/>
        <end position="343"/>
    </location>
</feature>
<dbReference type="Pfam" id="PF00400">
    <property type="entry name" value="WD40"/>
    <property type="match status" value="3"/>
</dbReference>
<dbReference type="InterPro" id="IPR015943">
    <property type="entry name" value="WD40/YVTN_repeat-like_dom_sf"/>
</dbReference>
<keyword evidence="3" id="KW-0813">Transport</keyword>
<sequence length="425" mass="46223">MDDIFSPAPAALLHAPREGFALLQNTHRDMIQATAFNSYGDRFATSSVDGKIKVYNRHRDGSWNLCDTWGAHSGEVIEIHWLPPTIHPNLLASIATDGRFKLWVEDPTIAPQKGRRFSTALWELRSPSRQPFTSFSLTHNAATRHTYLALINRSGTIHVYENDEPENLSNWTEIDKFRAVSEEPARGDETAFKLQFDRNLEPCYNAVRQGVPRDALGLVVAGMNTATVWRTKELTHTVSLGSSNSKEFYLAVDLKGHRGLVRDVAWAPGSIRGFDIVATACKDGYIRVFEISTPTPSSSSSSSSSRTRESTAAASAHATPSSSSQHRAAAENGKPSGIGAGLAGAREGAAGAAVGPGQVKHVAREVSRLDAHRSPVWRVDFDDDGQLLGSTGDDGRVLLWRREPSGIWSKSSELAMNRSALPAAA</sequence>
<keyword evidence="7" id="KW-0653">Protein transport</keyword>
<dbReference type="EMBL" id="JBFCZG010000001">
    <property type="protein sequence ID" value="KAL3428403.1"/>
    <property type="molecule type" value="Genomic_DNA"/>
</dbReference>
<evidence type="ECO:0000256" key="4">
    <source>
        <dbReference type="ARBA" id="ARBA00022574"/>
    </source>
</evidence>
<keyword evidence="9" id="KW-0906">Nuclear pore complex</keyword>